<keyword evidence="4" id="KW-0808">Transferase</keyword>
<feature type="transmembrane region" description="Helical" evidence="9">
    <location>
        <begin position="150"/>
        <end position="168"/>
    </location>
</feature>
<dbReference type="GO" id="GO:0000155">
    <property type="term" value="F:phosphorelay sensor kinase activity"/>
    <property type="evidence" value="ECO:0007669"/>
    <property type="project" value="InterPro"/>
</dbReference>
<gene>
    <name evidence="11" type="ORF">H8707_02630</name>
</gene>
<keyword evidence="12" id="KW-1185">Reference proteome</keyword>
<feature type="transmembrane region" description="Helical" evidence="9">
    <location>
        <begin position="115"/>
        <end position="134"/>
    </location>
</feature>
<comment type="catalytic activity">
    <reaction evidence="1">
        <text>ATP + protein L-histidine = ADP + protein N-phospho-L-histidine.</text>
        <dbReference type="EC" id="2.7.13.3"/>
    </reaction>
</comment>
<name>A0A926EVM3_9FIRM</name>
<keyword evidence="6" id="KW-0418">Kinase</keyword>
<dbReference type="GO" id="GO:0005524">
    <property type="term" value="F:ATP binding"/>
    <property type="evidence" value="ECO:0007669"/>
    <property type="project" value="UniProtKB-KW"/>
</dbReference>
<evidence type="ECO:0000313" key="11">
    <source>
        <dbReference type="EMBL" id="MBC8587139.1"/>
    </source>
</evidence>
<feature type="transmembrane region" description="Helical" evidence="9">
    <location>
        <begin position="12"/>
        <end position="32"/>
    </location>
</feature>
<dbReference type="SMART" id="SM00387">
    <property type="entry name" value="HATPase_c"/>
    <property type="match status" value="1"/>
</dbReference>
<evidence type="ECO:0000259" key="10">
    <source>
        <dbReference type="PROSITE" id="PS50109"/>
    </source>
</evidence>
<organism evidence="11 12">
    <name type="scientific">Paratissierella segnis</name>
    <dbReference type="NCBI Taxonomy" id="2763679"/>
    <lineage>
        <taxon>Bacteria</taxon>
        <taxon>Bacillati</taxon>
        <taxon>Bacillota</taxon>
        <taxon>Tissierellia</taxon>
        <taxon>Tissierellales</taxon>
        <taxon>Tissierellaceae</taxon>
        <taxon>Paratissierella</taxon>
    </lineage>
</organism>
<feature type="domain" description="Histidine kinase" evidence="10">
    <location>
        <begin position="460"/>
        <end position="551"/>
    </location>
</feature>
<dbReference type="Proteomes" id="UP000601171">
    <property type="component" value="Unassembled WGS sequence"/>
</dbReference>
<dbReference type="EMBL" id="JACRTG010000008">
    <property type="protein sequence ID" value="MBC8587139.1"/>
    <property type="molecule type" value="Genomic_DNA"/>
</dbReference>
<dbReference type="PROSITE" id="PS50109">
    <property type="entry name" value="HIS_KIN"/>
    <property type="match status" value="1"/>
</dbReference>
<dbReference type="InterPro" id="IPR050482">
    <property type="entry name" value="Sensor_HK_TwoCompSys"/>
</dbReference>
<comment type="caution">
    <text evidence="11">The sequence shown here is derived from an EMBL/GenBank/DDBJ whole genome shotgun (WGS) entry which is preliminary data.</text>
</comment>
<dbReference type="PANTHER" id="PTHR24421:SF10">
    <property type="entry name" value="NITRATE_NITRITE SENSOR PROTEIN NARQ"/>
    <property type="match status" value="1"/>
</dbReference>
<accession>A0A926EVM3</accession>
<keyword evidence="7 11" id="KW-0067">ATP-binding</keyword>
<reference evidence="11" key="1">
    <citation type="submission" date="2020-08" db="EMBL/GenBank/DDBJ databases">
        <title>Genome public.</title>
        <authorList>
            <person name="Liu C."/>
            <person name="Sun Q."/>
        </authorList>
    </citation>
    <scope>NUCLEOTIDE SEQUENCE</scope>
    <source>
        <strain evidence="11">BX21</strain>
    </source>
</reference>
<dbReference type="InterPro" id="IPR011712">
    <property type="entry name" value="Sig_transdc_His_kin_sub3_dim/P"/>
</dbReference>
<dbReference type="GO" id="GO:0046983">
    <property type="term" value="F:protein dimerization activity"/>
    <property type="evidence" value="ECO:0007669"/>
    <property type="project" value="InterPro"/>
</dbReference>
<dbReference type="GO" id="GO:0016020">
    <property type="term" value="C:membrane"/>
    <property type="evidence" value="ECO:0007669"/>
    <property type="project" value="InterPro"/>
</dbReference>
<dbReference type="InterPro" id="IPR003594">
    <property type="entry name" value="HATPase_dom"/>
</dbReference>
<evidence type="ECO:0000256" key="5">
    <source>
        <dbReference type="ARBA" id="ARBA00022741"/>
    </source>
</evidence>
<evidence type="ECO:0000256" key="8">
    <source>
        <dbReference type="ARBA" id="ARBA00023012"/>
    </source>
</evidence>
<dbReference type="InterPro" id="IPR036890">
    <property type="entry name" value="HATPase_C_sf"/>
</dbReference>
<dbReference type="Pfam" id="PF07730">
    <property type="entry name" value="HisKA_3"/>
    <property type="match status" value="1"/>
</dbReference>
<dbReference type="SUPFAM" id="SSF55874">
    <property type="entry name" value="ATPase domain of HSP90 chaperone/DNA topoisomerase II/histidine kinase"/>
    <property type="match status" value="1"/>
</dbReference>
<evidence type="ECO:0000256" key="1">
    <source>
        <dbReference type="ARBA" id="ARBA00000085"/>
    </source>
</evidence>
<dbReference type="Gene3D" id="1.20.5.1930">
    <property type="match status" value="1"/>
</dbReference>
<keyword evidence="8" id="KW-0902">Two-component regulatory system</keyword>
<dbReference type="CDD" id="cd16917">
    <property type="entry name" value="HATPase_UhpB-NarQ-NarX-like"/>
    <property type="match status" value="1"/>
</dbReference>
<dbReference type="InterPro" id="IPR005467">
    <property type="entry name" value="His_kinase_dom"/>
</dbReference>
<proteinExistence type="predicted"/>
<evidence type="ECO:0000256" key="9">
    <source>
        <dbReference type="SAM" id="Phobius"/>
    </source>
</evidence>
<evidence type="ECO:0000256" key="6">
    <source>
        <dbReference type="ARBA" id="ARBA00022777"/>
    </source>
</evidence>
<sequence length="561" mass="64478">MSAFFKGRKEETKILFIYRYVSLIITSIFYSINEIEHTNTKKIFIIFCLSTAAIILSYLYIICENSKKNIKILLFIETISNSILLIPSGGLNSPFIWYTLNTILISSLFLKREFIWINIFLYLILTTCISHFAYNYNLNLLNFLKHQSNLILSMIMIIISIYLTSIYINQTKGKNKELEELNAELKTANQMITVSFDHIKALYQSLSIFSNQGNVEGIINKLFAYIKDVTKTDAVFFYDMKDEEYELLSKGIEKDKKLIEDEIINNLKEILESKNPGEISVQNVRYVIVPVGNNYLYYGVLGFEVTNEKEGLVYQNNLQQVKFLSELTSITLERINMEEINDRLLISEEQNRIANEIHDSVLQRLFGMSCGVFSLIKRLDNCSTVEITEELNQFRETTDMVMKELRDKIYGLSWKKSGQNSFVKDIKRYIEEIKRFNNMNIPFTITGNIELLSNNQKRALYRIICEALGNAVRHGKAENVEINLCINSEFASLNVKDDGMGFDTHLIDAERSKGLGIHNMVQLAESLKGDIEIQSKIGSGTIIDLTVPTDTLVLRKGESKP</sequence>
<evidence type="ECO:0000256" key="4">
    <source>
        <dbReference type="ARBA" id="ARBA00022679"/>
    </source>
</evidence>
<evidence type="ECO:0000256" key="2">
    <source>
        <dbReference type="ARBA" id="ARBA00012438"/>
    </source>
</evidence>
<keyword evidence="5" id="KW-0547">Nucleotide-binding</keyword>
<evidence type="ECO:0000256" key="3">
    <source>
        <dbReference type="ARBA" id="ARBA00022553"/>
    </source>
</evidence>
<dbReference type="PANTHER" id="PTHR24421">
    <property type="entry name" value="NITRATE/NITRITE SENSOR PROTEIN NARX-RELATED"/>
    <property type="match status" value="1"/>
</dbReference>
<dbReference type="AlphaFoldDB" id="A0A926EVM3"/>
<dbReference type="EC" id="2.7.13.3" evidence="2"/>
<keyword evidence="9" id="KW-0812">Transmembrane</keyword>
<dbReference type="Gene3D" id="3.30.565.10">
    <property type="entry name" value="Histidine kinase-like ATPase, C-terminal domain"/>
    <property type="match status" value="1"/>
</dbReference>
<feature type="transmembrane region" description="Helical" evidence="9">
    <location>
        <begin position="44"/>
        <end position="63"/>
    </location>
</feature>
<keyword evidence="3" id="KW-0597">Phosphoprotein</keyword>
<evidence type="ECO:0000313" key="12">
    <source>
        <dbReference type="Proteomes" id="UP000601171"/>
    </source>
</evidence>
<keyword evidence="9" id="KW-0472">Membrane</keyword>
<protein>
    <recommendedName>
        <fullName evidence="2">histidine kinase</fullName>
        <ecNumber evidence="2">2.7.13.3</ecNumber>
    </recommendedName>
</protein>
<keyword evidence="9" id="KW-1133">Transmembrane helix</keyword>
<dbReference type="Pfam" id="PF02518">
    <property type="entry name" value="HATPase_c"/>
    <property type="match status" value="1"/>
</dbReference>
<evidence type="ECO:0000256" key="7">
    <source>
        <dbReference type="ARBA" id="ARBA00022840"/>
    </source>
</evidence>